<dbReference type="Proteomes" id="UP001497457">
    <property type="component" value="Chromosome 19rd"/>
</dbReference>
<dbReference type="EMBL" id="OZ075129">
    <property type="protein sequence ID" value="CAL4959603.1"/>
    <property type="molecule type" value="Genomic_DNA"/>
</dbReference>
<keyword evidence="3" id="KW-1185">Reference proteome</keyword>
<evidence type="ECO:0000313" key="2">
    <source>
        <dbReference type="EMBL" id="CAL4959603.1"/>
    </source>
</evidence>
<dbReference type="PANTHER" id="PTHR35828">
    <property type="entry name" value="OS08G0203800 PROTEIN-RELATED"/>
    <property type="match status" value="1"/>
</dbReference>
<dbReference type="PANTHER" id="PTHR35828:SF13">
    <property type="entry name" value="OS01G0152100 PROTEIN"/>
    <property type="match status" value="1"/>
</dbReference>
<sequence length="376" mass="41917">MAAAAGIDGGILAGLPDDILVEVFSRVGSVKILFRLAATCRRWLRLFTDPAFLRKLYPGHGKGLLGFFPRQTKPFMDYLRMVKIRTARHTSVSPPTFVPAPGSPLGSTEERALTAFVSDDDGTFNYAKPLAAPSATQSPATATRSPSARFTFSQLLVIANRQRAQEQYLHSYSAATRSWRGAPTMCTDGWRFSMAGQGIAAVHRGAAHWLCFDHEDDHNLYKFSADLCTACVSPRLKLPVRTGGTPLLHVSGDGKLSITCVCAQHVAVWTQQDEEEGAWLRTQQFRLAMVMPTNPNDPPELRRCFEDCHEFDRGSMLVVYRTGGVFVLDIEKEAMEKVIDSFPSLFTHKQHWRCVPYEMDLVEFFMCHLGGLLRRG</sequence>
<gene>
    <name evidence="2" type="ORF">URODEC1_LOCUS43899</name>
</gene>
<name>A0ABC8ZEM1_9POAL</name>
<organism evidence="2 3">
    <name type="scientific">Urochloa decumbens</name>
    <dbReference type="NCBI Taxonomy" id="240449"/>
    <lineage>
        <taxon>Eukaryota</taxon>
        <taxon>Viridiplantae</taxon>
        <taxon>Streptophyta</taxon>
        <taxon>Embryophyta</taxon>
        <taxon>Tracheophyta</taxon>
        <taxon>Spermatophyta</taxon>
        <taxon>Magnoliopsida</taxon>
        <taxon>Liliopsida</taxon>
        <taxon>Poales</taxon>
        <taxon>Poaceae</taxon>
        <taxon>PACMAD clade</taxon>
        <taxon>Panicoideae</taxon>
        <taxon>Panicodae</taxon>
        <taxon>Paniceae</taxon>
        <taxon>Melinidinae</taxon>
        <taxon>Urochloa</taxon>
    </lineage>
</organism>
<dbReference type="Pfam" id="PF12937">
    <property type="entry name" value="F-box-like"/>
    <property type="match status" value="1"/>
</dbReference>
<accession>A0ABC8ZEM1</accession>
<dbReference type="SUPFAM" id="SSF81383">
    <property type="entry name" value="F-box domain"/>
    <property type="match status" value="1"/>
</dbReference>
<dbReference type="SMART" id="SM00256">
    <property type="entry name" value="FBOX"/>
    <property type="match status" value="1"/>
</dbReference>
<dbReference type="Gene3D" id="1.20.1280.50">
    <property type="match status" value="1"/>
</dbReference>
<dbReference type="PROSITE" id="PS50181">
    <property type="entry name" value="FBOX"/>
    <property type="match status" value="1"/>
</dbReference>
<dbReference type="InterPro" id="IPR001810">
    <property type="entry name" value="F-box_dom"/>
</dbReference>
<evidence type="ECO:0000313" key="3">
    <source>
        <dbReference type="Proteomes" id="UP001497457"/>
    </source>
</evidence>
<feature type="domain" description="F-box" evidence="1">
    <location>
        <begin position="9"/>
        <end position="56"/>
    </location>
</feature>
<evidence type="ECO:0000259" key="1">
    <source>
        <dbReference type="PROSITE" id="PS50181"/>
    </source>
</evidence>
<reference evidence="2" key="1">
    <citation type="submission" date="2024-10" db="EMBL/GenBank/DDBJ databases">
        <authorList>
            <person name="Ryan C."/>
        </authorList>
    </citation>
    <scope>NUCLEOTIDE SEQUENCE [LARGE SCALE GENOMIC DNA]</scope>
</reference>
<dbReference type="AlphaFoldDB" id="A0ABC8ZEM1"/>
<dbReference type="InterPro" id="IPR036047">
    <property type="entry name" value="F-box-like_dom_sf"/>
</dbReference>
<proteinExistence type="predicted"/>
<protein>
    <recommendedName>
        <fullName evidence="1">F-box domain-containing protein</fullName>
    </recommendedName>
</protein>